<dbReference type="GO" id="GO:0005829">
    <property type="term" value="C:cytosol"/>
    <property type="evidence" value="ECO:0007669"/>
    <property type="project" value="TreeGrafter"/>
</dbReference>
<dbReference type="InterPro" id="IPR002545">
    <property type="entry name" value="CheW-lke_dom"/>
</dbReference>
<accession>A0A4D7C7Z2</accession>
<organism evidence="2 3">
    <name type="scientific">Hankyongella ginsenosidimutans</name>
    <dbReference type="NCBI Taxonomy" id="1763828"/>
    <lineage>
        <taxon>Bacteria</taxon>
        <taxon>Pseudomonadati</taxon>
        <taxon>Pseudomonadota</taxon>
        <taxon>Alphaproteobacteria</taxon>
        <taxon>Sphingomonadales</taxon>
        <taxon>Sphingomonadaceae</taxon>
        <taxon>Hankyongella</taxon>
    </lineage>
</organism>
<dbReference type="AlphaFoldDB" id="A0A4D7C7Z2"/>
<dbReference type="EMBL" id="CP039704">
    <property type="protein sequence ID" value="QCI79498.1"/>
    <property type="molecule type" value="Genomic_DNA"/>
</dbReference>
<gene>
    <name evidence="2" type="ORF">E6W36_07915</name>
</gene>
<dbReference type="GO" id="GO:0007165">
    <property type="term" value="P:signal transduction"/>
    <property type="evidence" value="ECO:0007669"/>
    <property type="project" value="InterPro"/>
</dbReference>
<evidence type="ECO:0000259" key="1">
    <source>
        <dbReference type="PROSITE" id="PS50851"/>
    </source>
</evidence>
<feature type="domain" description="CheW-like" evidence="1">
    <location>
        <begin position="23"/>
        <end position="163"/>
    </location>
</feature>
<dbReference type="RefSeq" id="WP_222874344.1">
    <property type="nucleotide sequence ID" value="NZ_CP039704.1"/>
</dbReference>
<sequence length="172" mass="19016">MSALMKQAYDILASTDSKEGHDAQQYISFTVGAGEYCVDINAVREIKGWTPVTPLPNTDEYMLGVLNLRGVIVPIFDLRCRFNMGRTLATPLHVVIVVVIGNRIIGILVDAVSDILTVEPADVQPVPELDQRGDRRFLQALLTHGEKMIALLNLEQLFELDPNLENMRGTAA</sequence>
<dbReference type="SMART" id="SM00260">
    <property type="entry name" value="CheW"/>
    <property type="match status" value="1"/>
</dbReference>
<dbReference type="PROSITE" id="PS50851">
    <property type="entry name" value="CHEW"/>
    <property type="match status" value="1"/>
</dbReference>
<name>A0A4D7C7Z2_9SPHN</name>
<dbReference type="CDD" id="cd00732">
    <property type="entry name" value="CheW"/>
    <property type="match status" value="1"/>
</dbReference>
<dbReference type="Pfam" id="PF01584">
    <property type="entry name" value="CheW"/>
    <property type="match status" value="1"/>
</dbReference>
<evidence type="ECO:0000313" key="2">
    <source>
        <dbReference type="EMBL" id="QCI79498.1"/>
    </source>
</evidence>
<dbReference type="Gene3D" id="2.30.30.40">
    <property type="entry name" value="SH3 Domains"/>
    <property type="match status" value="1"/>
</dbReference>
<dbReference type="PANTHER" id="PTHR22617:SF23">
    <property type="entry name" value="CHEMOTAXIS PROTEIN CHEW"/>
    <property type="match status" value="1"/>
</dbReference>
<keyword evidence="3" id="KW-1185">Reference proteome</keyword>
<dbReference type="InterPro" id="IPR039315">
    <property type="entry name" value="CheW"/>
</dbReference>
<evidence type="ECO:0000313" key="3">
    <source>
        <dbReference type="Proteomes" id="UP000298714"/>
    </source>
</evidence>
<dbReference type="SUPFAM" id="SSF50341">
    <property type="entry name" value="CheW-like"/>
    <property type="match status" value="1"/>
</dbReference>
<protein>
    <submittedName>
        <fullName evidence="2">Purine-binding chemotaxis protein CheW</fullName>
    </submittedName>
</protein>
<dbReference type="Gene3D" id="2.40.50.180">
    <property type="entry name" value="CheA-289, Domain 4"/>
    <property type="match status" value="1"/>
</dbReference>
<dbReference type="Proteomes" id="UP000298714">
    <property type="component" value="Chromosome"/>
</dbReference>
<dbReference type="PANTHER" id="PTHR22617">
    <property type="entry name" value="CHEMOTAXIS SENSOR HISTIDINE KINASE-RELATED"/>
    <property type="match status" value="1"/>
</dbReference>
<dbReference type="GO" id="GO:0006935">
    <property type="term" value="P:chemotaxis"/>
    <property type="evidence" value="ECO:0007669"/>
    <property type="project" value="InterPro"/>
</dbReference>
<proteinExistence type="predicted"/>
<reference evidence="3" key="1">
    <citation type="submission" date="2019-04" db="EMBL/GenBank/DDBJ databases">
        <title>Complete genome sequence of Sphingomonas sp. W1-2-3.</title>
        <authorList>
            <person name="Im W.T."/>
        </authorList>
    </citation>
    <scope>NUCLEOTIDE SEQUENCE [LARGE SCALE GENOMIC DNA]</scope>
    <source>
        <strain evidence="3">W1-2-3</strain>
    </source>
</reference>
<dbReference type="KEGG" id="hgn:E6W36_07915"/>
<dbReference type="InterPro" id="IPR036061">
    <property type="entry name" value="CheW-like_dom_sf"/>
</dbReference>